<proteinExistence type="predicted"/>
<name>A0A915YQ73_9GLOM</name>
<reference evidence="2" key="1">
    <citation type="submission" date="2020-05" db="EMBL/GenBank/DDBJ databases">
        <authorList>
            <person name="Rincon C."/>
            <person name="Sanders R I."/>
            <person name="Robbins C."/>
            <person name="Chaturvedi A."/>
        </authorList>
    </citation>
    <scope>NUCLEOTIDE SEQUENCE</scope>
    <source>
        <strain evidence="2">CHB12</strain>
    </source>
</reference>
<protein>
    <recommendedName>
        <fullName evidence="4">HAT C-terminal dimerisation domain-containing protein</fullName>
    </recommendedName>
</protein>
<dbReference type="AlphaFoldDB" id="A0A915YQ73"/>
<comment type="caution">
    <text evidence="2">The sequence shown here is derived from an EMBL/GenBank/DDBJ whole genome shotgun (WGS) entry which is preliminary data.</text>
</comment>
<dbReference type="Proteomes" id="UP000684084">
    <property type="component" value="Unassembled WGS sequence"/>
</dbReference>
<dbReference type="VEuPathDB" id="FungiDB:RhiirFUN_000972"/>
<gene>
    <name evidence="2" type="ORF">CHRIB12_LOCUS1275</name>
</gene>
<keyword evidence="1" id="KW-0175">Coiled coil</keyword>
<organism evidence="2 3">
    <name type="scientific">Rhizophagus irregularis</name>
    <dbReference type="NCBI Taxonomy" id="588596"/>
    <lineage>
        <taxon>Eukaryota</taxon>
        <taxon>Fungi</taxon>
        <taxon>Fungi incertae sedis</taxon>
        <taxon>Mucoromycota</taxon>
        <taxon>Glomeromycotina</taxon>
        <taxon>Glomeromycetes</taxon>
        <taxon>Glomerales</taxon>
        <taxon>Glomeraceae</taxon>
        <taxon>Rhizophagus</taxon>
    </lineage>
</organism>
<evidence type="ECO:0000256" key="1">
    <source>
        <dbReference type="SAM" id="Coils"/>
    </source>
</evidence>
<evidence type="ECO:0008006" key="4">
    <source>
        <dbReference type="Google" id="ProtNLM"/>
    </source>
</evidence>
<evidence type="ECO:0000313" key="2">
    <source>
        <dbReference type="EMBL" id="CAB5307485.1"/>
    </source>
</evidence>
<dbReference type="EMBL" id="CAGKOT010000002">
    <property type="protein sequence ID" value="CAB5307485.1"/>
    <property type="molecule type" value="Genomic_DNA"/>
</dbReference>
<accession>A0A915YQ73</accession>
<dbReference type="OrthoDB" id="2409584at2759"/>
<sequence>MNPVIEQIKTLLLLPLSNSPSSSTPTSPTLSTLPVTAFNTLEIYQEIENAADIFVLIEEVEILENNVENNNNQAKEDKINLDKPLETKDLLDQVKKDLYNAMCFYWNVLSEDYIVSTILDPRIKSINNKVKGEEILRKKYEEYKENYLPTPNELFLYVTSTPSERLFSDAGNLLTAKRSKMNSELFKHVMFLKRNAIKVNNNIYNIYG</sequence>
<feature type="coiled-coil region" evidence="1">
    <location>
        <begin position="53"/>
        <end position="80"/>
    </location>
</feature>
<evidence type="ECO:0000313" key="3">
    <source>
        <dbReference type="Proteomes" id="UP000684084"/>
    </source>
</evidence>